<organism evidence="1 2">
    <name type="scientific">Cymbomonas tetramitiformis</name>
    <dbReference type="NCBI Taxonomy" id="36881"/>
    <lineage>
        <taxon>Eukaryota</taxon>
        <taxon>Viridiplantae</taxon>
        <taxon>Chlorophyta</taxon>
        <taxon>Pyramimonadophyceae</taxon>
        <taxon>Pyramimonadales</taxon>
        <taxon>Pyramimonadaceae</taxon>
        <taxon>Cymbomonas</taxon>
    </lineage>
</organism>
<evidence type="ECO:0000313" key="2">
    <source>
        <dbReference type="Proteomes" id="UP001190700"/>
    </source>
</evidence>
<accession>A0AAE0BHY5</accession>
<keyword evidence="2" id="KW-1185">Reference proteome</keyword>
<gene>
    <name evidence="1" type="ORF">CYMTET_53088</name>
</gene>
<dbReference type="EMBL" id="LGRX02034842">
    <property type="protein sequence ID" value="KAK3236792.1"/>
    <property type="molecule type" value="Genomic_DNA"/>
</dbReference>
<protein>
    <submittedName>
        <fullName evidence="1">Uncharacterized protein</fullName>
    </submittedName>
</protein>
<sequence length="160" mass="18218">MRASPDNWQQTNAEQLTGGRLAEVQLEERLQAVIEFQAAGGTLWVDRGRPGVTGACRQPGAPWGPEVFHSDRQMALPASERGAPSAYRLHTPKQWEMHDAFTVDRLSPVESSSNRFVERAKEIPLPLVHVSERKKTHVESVERSRTRQHKGRRWTEYLVK</sequence>
<comment type="caution">
    <text evidence="1">The sequence shown here is derived from an EMBL/GenBank/DDBJ whole genome shotgun (WGS) entry which is preliminary data.</text>
</comment>
<dbReference type="AlphaFoldDB" id="A0AAE0BHY5"/>
<name>A0AAE0BHY5_9CHLO</name>
<dbReference type="Proteomes" id="UP001190700">
    <property type="component" value="Unassembled WGS sequence"/>
</dbReference>
<reference evidence="1 2" key="1">
    <citation type="journal article" date="2015" name="Genome Biol. Evol.">
        <title>Comparative Genomics of a Bacterivorous Green Alga Reveals Evolutionary Causalities and Consequences of Phago-Mixotrophic Mode of Nutrition.</title>
        <authorList>
            <person name="Burns J.A."/>
            <person name="Paasch A."/>
            <person name="Narechania A."/>
            <person name="Kim E."/>
        </authorList>
    </citation>
    <scope>NUCLEOTIDE SEQUENCE [LARGE SCALE GENOMIC DNA]</scope>
    <source>
        <strain evidence="1 2">PLY_AMNH</strain>
    </source>
</reference>
<proteinExistence type="predicted"/>
<evidence type="ECO:0000313" key="1">
    <source>
        <dbReference type="EMBL" id="KAK3236792.1"/>
    </source>
</evidence>